<protein>
    <submittedName>
        <fullName evidence="2">Uncharacterized protein</fullName>
    </submittedName>
</protein>
<gene>
    <name evidence="2" type="ORF">J437_LFUL016927</name>
</gene>
<organism evidence="2 3">
    <name type="scientific">Ladona fulva</name>
    <name type="common">Scarce chaser dragonfly</name>
    <name type="synonym">Libellula fulva</name>
    <dbReference type="NCBI Taxonomy" id="123851"/>
    <lineage>
        <taxon>Eukaryota</taxon>
        <taxon>Metazoa</taxon>
        <taxon>Ecdysozoa</taxon>
        <taxon>Arthropoda</taxon>
        <taxon>Hexapoda</taxon>
        <taxon>Insecta</taxon>
        <taxon>Pterygota</taxon>
        <taxon>Palaeoptera</taxon>
        <taxon>Odonata</taxon>
        <taxon>Epiprocta</taxon>
        <taxon>Anisoptera</taxon>
        <taxon>Libelluloidea</taxon>
        <taxon>Libellulidae</taxon>
        <taxon>Ladona</taxon>
    </lineage>
</organism>
<comment type="caution">
    <text evidence="2">The sequence shown here is derived from an EMBL/GenBank/DDBJ whole genome shotgun (WGS) entry which is preliminary data.</text>
</comment>
<dbReference type="OrthoDB" id="8250900at2759"/>
<evidence type="ECO:0000313" key="3">
    <source>
        <dbReference type="Proteomes" id="UP000792457"/>
    </source>
</evidence>
<accession>A0A8K0KRK2</accession>
<sequence length="112" mass="11712">MTEIYTFVAFLALVCVASAGVLYPATTLLRTPSLDSAVIKSERLGGNFAYSSVEGHSYAAVAPVVQHVATPVAVSYQAHAPVVTSYAAHVAHPYAYAYGAYSPIHAGRVLVA</sequence>
<dbReference type="Proteomes" id="UP000792457">
    <property type="component" value="Unassembled WGS sequence"/>
</dbReference>
<keyword evidence="1" id="KW-0732">Signal</keyword>
<feature type="chain" id="PRO_5035445140" evidence="1">
    <location>
        <begin position="20"/>
        <end position="112"/>
    </location>
</feature>
<dbReference type="AlphaFoldDB" id="A0A8K0KRK2"/>
<feature type="signal peptide" evidence="1">
    <location>
        <begin position="1"/>
        <end position="19"/>
    </location>
</feature>
<name>A0A8K0KRK2_LADFU</name>
<dbReference type="EMBL" id="KZ309355">
    <property type="protein sequence ID" value="KAG8238470.1"/>
    <property type="molecule type" value="Genomic_DNA"/>
</dbReference>
<evidence type="ECO:0000256" key="1">
    <source>
        <dbReference type="SAM" id="SignalP"/>
    </source>
</evidence>
<proteinExistence type="predicted"/>
<evidence type="ECO:0000313" key="2">
    <source>
        <dbReference type="EMBL" id="KAG8238470.1"/>
    </source>
</evidence>
<keyword evidence="3" id="KW-1185">Reference proteome</keyword>
<reference evidence="2" key="1">
    <citation type="submission" date="2013-04" db="EMBL/GenBank/DDBJ databases">
        <authorList>
            <person name="Qu J."/>
            <person name="Murali S.C."/>
            <person name="Bandaranaike D."/>
            <person name="Bellair M."/>
            <person name="Blankenburg K."/>
            <person name="Chao H."/>
            <person name="Dinh H."/>
            <person name="Doddapaneni H."/>
            <person name="Downs B."/>
            <person name="Dugan-Rocha S."/>
            <person name="Elkadiri S."/>
            <person name="Gnanaolivu R.D."/>
            <person name="Hernandez B."/>
            <person name="Javaid M."/>
            <person name="Jayaseelan J.C."/>
            <person name="Lee S."/>
            <person name="Li M."/>
            <person name="Ming W."/>
            <person name="Munidasa M."/>
            <person name="Muniz J."/>
            <person name="Nguyen L."/>
            <person name="Ongeri F."/>
            <person name="Osuji N."/>
            <person name="Pu L.-L."/>
            <person name="Puazo M."/>
            <person name="Qu C."/>
            <person name="Quiroz J."/>
            <person name="Raj R."/>
            <person name="Weissenberger G."/>
            <person name="Xin Y."/>
            <person name="Zou X."/>
            <person name="Han Y."/>
            <person name="Richards S."/>
            <person name="Worley K."/>
            <person name="Muzny D."/>
            <person name="Gibbs R."/>
        </authorList>
    </citation>
    <scope>NUCLEOTIDE SEQUENCE</scope>
    <source>
        <strain evidence="2">Sampled in the wild</strain>
    </source>
</reference>
<reference evidence="2" key="2">
    <citation type="submission" date="2017-10" db="EMBL/GenBank/DDBJ databases">
        <title>Ladona fulva Genome sequencing and assembly.</title>
        <authorList>
            <person name="Murali S."/>
            <person name="Richards S."/>
            <person name="Bandaranaike D."/>
            <person name="Bellair M."/>
            <person name="Blankenburg K."/>
            <person name="Chao H."/>
            <person name="Dinh H."/>
            <person name="Doddapaneni H."/>
            <person name="Dugan-Rocha S."/>
            <person name="Elkadiri S."/>
            <person name="Gnanaolivu R."/>
            <person name="Hernandez B."/>
            <person name="Skinner E."/>
            <person name="Javaid M."/>
            <person name="Lee S."/>
            <person name="Li M."/>
            <person name="Ming W."/>
            <person name="Munidasa M."/>
            <person name="Muniz J."/>
            <person name="Nguyen L."/>
            <person name="Hughes D."/>
            <person name="Osuji N."/>
            <person name="Pu L.-L."/>
            <person name="Puazo M."/>
            <person name="Qu C."/>
            <person name="Quiroz J."/>
            <person name="Raj R."/>
            <person name="Weissenberger G."/>
            <person name="Xin Y."/>
            <person name="Zou X."/>
            <person name="Han Y."/>
            <person name="Worley K."/>
            <person name="Muzny D."/>
            <person name="Gibbs R."/>
        </authorList>
    </citation>
    <scope>NUCLEOTIDE SEQUENCE</scope>
    <source>
        <strain evidence="2">Sampled in the wild</strain>
    </source>
</reference>